<dbReference type="InterPro" id="IPR045170">
    <property type="entry name" value="MTOX"/>
</dbReference>
<gene>
    <name evidence="7" type="ORF">KP79_PYT14568</name>
</gene>
<evidence type="ECO:0000256" key="5">
    <source>
        <dbReference type="ARBA" id="ARBA00023002"/>
    </source>
</evidence>
<dbReference type="GO" id="GO:0008115">
    <property type="term" value="F:sarcosine oxidase activity"/>
    <property type="evidence" value="ECO:0007669"/>
    <property type="project" value="TreeGrafter"/>
</dbReference>
<dbReference type="Pfam" id="PF01266">
    <property type="entry name" value="DAO"/>
    <property type="match status" value="1"/>
</dbReference>
<accession>A0A210Q8T8</accession>
<dbReference type="OrthoDB" id="424974at2759"/>
<evidence type="ECO:0000256" key="3">
    <source>
        <dbReference type="ARBA" id="ARBA00022630"/>
    </source>
</evidence>
<dbReference type="PANTHER" id="PTHR10961:SF7">
    <property type="entry name" value="FAD DEPENDENT OXIDOREDUCTASE DOMAIN-CONTAINING PROTEIN"/>
    <property type="match status" value="1"/>
</dbReference>
<sequence length="304" mass="34058">MPVRHNFLLRYERMKGSALRERFPQFEMDDSYDVMYDPETGLVDAAMANAVHIQLARGRGARIIENCPVKGVERATDGHIKVYTAKGVFKCRRLVVTPGAWFNEVLGSVGIHIPIYVTQEQVTYFATPNIKDFTKERFPIWVHHSNKNMFYGLPIHGNSGVKVALDASGPIVTGDTRTFEPDAITEQACRDYLQSIIPKALGPLLYTKTCLYTSPPDRHFILDTCAKTGWDDVIVFCGAGHAYKWASFLGKILTEMAVDGKTQYDISLFSLDREALTDPNWDPMLKSGSAMTIPGTFTKHTSKL</sequence>
<dbReference type="AlphaFoldDB" id="A0A210Q8T8"/>
<feature type="domain" description="FAD dependent oxidoreductase" evidence="6">
    <location>
        <begin position="10"/>
        <end position="256"/>
    </location>
</feature>
<protein>
    <submittedName>
        <fullName evidence="7">Monomeric sarcosine oxidase</fullName>
    </submittedName>
</protein>
<dbReference type="SUPFAM" id="SSF51905">
    <property type="entry name" value="FAD/NAD(P)-binding domain"/>
    <property type="match status" value="1"/>
</dbReference>
<comment type="cofactor">
    <cofactor evidence="1">
        <name>FAD</name>
        <dbReference type="ChEBI" id="CHEBI:57692"/>
    </cofactor>
</comment>
<keyword evidence="8" id="KW-1185">Reference proteome</keyword>
<dbReference type="GO" id="GO:0050660">
    <property type="term" value="F:flavin adenine dinucleotide binding"/>
    <property type="evidence" value="ECO:0007669"/>
    <property type="project" value="InterPro"/>
</dbReference>
<evidence type="ECO:0000313" key="8">
    <source>
        <dbReference type="Proteomes" id="UP000242188"/>
    </source>
</evidence>
<dbReference type="Gene3D" id="3.50.50.60">
    <property type="entry name" value="FAD/NAD(P)-binding domain"/>
    <property type="match status" value="2"/>
</dbReference>
<dbReference type="PANTHER" id="PTHR10961">
    <property type="entry name" value="PEROXISOMAL SARCOSINE OXIDASE"/>
    <property type="match status" value="1"/>
</dbReference>
<evidence type="ECO:0000256" key="4">
    <source>
        <dbReference type="ARBA" id="ARBA00022827"/>
    </source>
</evidence>
<dbReference type="EMBL" id="NEDP02004580">
    <property type="protein sequence ID" value="OWF45099.1"/>
    <property type="molecule type" value="Genomic_DNA"/>
</dbReference>
<evidence type="ECO:0000256" key="1">
    <source>
        <dbReference type="ARBA" id="ARBA00001974"/>
    </source>
</evidence>
<name>A0A210Q8T8_MIZYE</name>
<evidence type="ECO:0000259" key="6">
    <source>
        <dbReference type="Pfam" id="PF01266"/>
    </source>
</evidence>
<comment type="caution">
    <text evidence="7">The sequence shown here is derived from an EMBL/GenBank/DDBJ whole genome shotgun (WGS) entry which is preliminary data.</text>
</comment>
<organism evidence="7 8">
    <name type="scientific">Mizuhopecten yessoensis</name>
    <name type="common">Japanese scallop</name>
    <name type="synonym">Patinopecten yessoensis</name>
    <dbReference type="NCBI Taxonomy" id="6573"/>
    <lineage>
        <taxon>Eukaryota</taxon>
        <taxon>Metazoa</taxon>
        <taxon>Spiralia</taxon>
        <taxon>Lophotrochozoa</taxon>
        <taxon>Mollusca</taxon>
        <taxon>Bivalvia</taxon>
        <taxon>Autobranchia</taxon>
        <taxon>Pteriomorphia</taxon>
        <taxon>Pectinida</taxon>
        <taxon>Pectinoidea</taxon>
        <taxon>Pectinidae</taxon>
        <taxon>Mizuhopecten</taxon>
    </lineage>
</organism>
<proteinExistence type="inferred from homology"/>
<dbReference type="SUPFAM" id="SSF54373">
    <property type="entry name" value="FAD-linked reductases, C-terminal domain"/>
    <property type="match status" value="1"/>
</dbReference>
<dbReference type="InterPro" id="IPR006076">
    <property type="entry name" value="FAD-dep_OxRdtase"/>
</dbReference>
<dbReference type="Proteomes" id="UP000242188">
    <property type="component" value="Unassembled WGS sequence"/>
</dbReference>
<keyword evidence="4" id="KW-0274">FAD</keyword>
<keyword evidence="3" id="KW-0285">Flavoprotein</keyword>
<dbReference type="InterPro" id="IPR036188">
    <property type="entry name" value="FAD/NAD-bd_sf"/>
</dbReference>
<reference evidence="7 8" key="1">
    <citation type="journal article" date="2017" name="Nat. Ecol. Evol.">
        <title>Scallop genome provides insights into evolution of bilaterian karyotype and development.</title>
        <authorList>
            <person name="Wang S."/>
            <person name="Zhang J."/>
            <person name="Jiao W."/>
            <person name="Li J."/>
            <person name="Xun X."/>
            <person name="Sun Y."/>
            <person name="Guo X."/>
            <person name="Huan P."/>
            <person name="Dong B."/>
            <person name="Zhang L."/>
            <person name="Hu X."/>
            <person name="Sun X."/>
            <person name="Wang J."/>
            <person name="Zhao C."/>
            <person name="Wang Y."/>
            <person name="Wang D."/>
            <person name="Huang X."/>
            <person name="Wang R."/>
            <person name="Lv J."/>
            <person name="Li Y."/>
            <person name="Zhang Z."/>
            <person name="Liu B."/>
            <person name="Lu W."/>
            <person name="Hui Y."/>
            <person name="Liang J."/>
            <person name="Zhou Z."/>
            <person name="Hou R."/>
            <person name="Li X."/>
            <person name="Liu Y."/>
            <person name="Li H."/>
            <person name="Ning X."/>
            <person name="Lin Y."/>
            <person name="Zhao L."/>
            <person name="Xing Q."/>
            <person name="Dou J."/>
            <person name="Li Y."/>
            <person name="Mao J."/>
            <person name="Guo H."/>
            <person name="Dou H."/>
            <person name="Li T."/>
            <person name="Mu C."/>
            <person name="Jiang W."/>
            <person name="Fu Q."/>
            <person name="Fu X."/>
            <person name="Miao Y."/>
            <person name="Liu J."/>
            <person name="Yu Q."/>
            <person name="Li R."/>
            <person name="Liao H."/>
            <person name="Li X."/>
            <person name="Kong Y."/>
            <person name="Jiang Z."/>
            <person name="Chourrout D."/>
            <person name="Li R."/>
            <person name="Bao Z."/>
        </authorList>
    </citation>
    <scope>NUCLEOTIDE SEQUENCE [LARGE SCALE GENOMIC DNA]</scope>
    <source>
        <strain evidence="7 8">PY_sf001</strain>
    </source>
</reference>
<comment type="similarity">
    <text evidence="2">Belongs to the MSOX/MTOX family.</text>
</comment>
<evidence type="ECO:0000256" key="2">
    <source>
        <dbReference type="ARBA" id="ARBA00010989"/>
    </source>
</evidence>
<keyword evidence="5" id="KW-0560">Oxidoreductase</keyword>
<evidence type="ECO:0000313" key="7">
    <source>
        <dbReference type="EMBL" id="OWF45099.1"/>
    </source>
</evidence>
<dbReference type="STRING" id="6573.A0A210Q8T8"/>